<evidence type="ECO:0000259" key="1">
    <source>
        <dbReference type="PROSITE" id="PS51819"/>
    </source>
</evidence>
<evidence type="ECO:0000313" key="2">
    <source>
        <dbReference type="EMBL" id="KAF3436064.1"/>
    </source>
</evidence>
<gene>
    <name evidence="2" type="ORF">FNV43_RR23156</name>
</gene>
<evidence type="ECO:0000313" key="3">
    <source>
        <dbReference type="Proteomes" id="UP000796880"/>
    </source>
</evidence>
<dbReference type="PANTHER" id="PTHR34109:SF1">
    <property type="entry name" value="VOC DOMAIN-CONTAINING PROTEIN"/>
    <property type="match status" value="1"/>
</dbReference>
<dbReference type="InterPro" id="IPR029068">
    <property type="entry name" value="Glyas_Bleomycin-R_OHBP_Dase"/>
</dbReference>
<dbReference type="PROSITE" id="PS51819">
    <property type="entry name" value="VOC"/>
    <property type="match status" value="1"/>
</dbReference>
<organism evidence="2 3">
    <name type="scientific">Rhamnella rubrinervis</name>
    <dbReference type="NCBI Taxonomy" id="2594499"/>
    <lineage>
        <taxon>Eukaryota</taxon>
        <taxon>Viridiplantae</taxon>
        <taxon>Streptophyta</taxon>
        <taxon>Embryophyta</taxon>
        <taxon>Tracheophyta</taxon>
        <taxon>Spermatophyta</taxon>
        <taxon>Magnoliopsida</taxon>
        <taxon>eudicotyledons</taxon>
        <taxon>Gunneridae</taxon>
        <taxon>Pentapetalae</taxon>
        <taxon>rosids</taxon>
        <taxon>fabids</taxon>
        <taxon>Rosales</taxon>
        <taxon>Rhamnaceae</taxon>
        <taxon>rhamnoid group</taxon>
        <taxon>Rhamneae</taxon>
        <taxon>Rhamnella</taxon>
    </lineage>
</organism>
<dbReference type="Gene3D" id="3.10.180.10">
    <property type="entry name" value="2,3-Dihydroxybiphenyl 1,2-Dioxygenase, domain 1"/>
    <property type="match status" value="1"/>
</dbReference>
<name>A0A8K0DXI7_9ROSA</name>
<dbReference type="InterPro" id="IPR004360">
    <property type="entry name" value="Glyas_Fos-R_dOase_dom"/>
</dbReference>
<feature type="domain" description="VOC" evidence="1">
    <location>
        <begin position="45"/>
        <end position="168"/>
    </location>
</feature>
<dbReference type="AlphaFoldDB" id="A0A8K0DXI7"/>
<protein>
    <recommendedName>
        <fullName evidence="1">VOC domain-containing protein</fullName>
    </recommendedName>
</protein>
<comment type="caution">
    <text evidence="2">The sequence shown here is derived from an EMBL/GenBank/DDBJ whole genome shotgun (WGS) entry which is preliminary data.</text>
</comment>
<dbReference type="SUPFAM" id="SSF54593">
    <property type="entry name" value="Glyoxalase/Bleomycin resistance protein/Dihydroxybiphenyl dioxygenase"/>
    <property type="match status" value="1"/>
</dbReference>
<dbReference type="Pfam" id="PF00903">
    <property type="entry name" value="Glyoxalase"/>
    <property type="match status" value="1"/>
</dbReference>
<dbReference type="Proteomes" id="UP000796880">
    <property type="component" value="Unassembled WGS sequence"/>
</dbReference>
<proteinExistence type="predicted"/>
<dbReference type="EMBL" id="VOIH02000010">
    <property type="protein sequence ID" value="KAF3436064.1"/>
    <property type="molecule type" value="Genomic_DNA"/>
</dbReference>
<dbReference type="InterPro" id="IPR037523">
    <property type="entry name" value="VOC_core"/>
</dbReference>
<dbReference type="PANTHER" id="PTHR34109">
    <property type="entry name" value="BNAUNNG04460D PROTEIN-RELATED"/>
    <property type="match status" value="1"/>
</dbReference>
<keyword evidence="3" id="KW-1185">Reference proteome</keyword>
<sequence>MADLVHFPSVSFRVKPLVATGLKELLPVMSKPVVEKPKEERDTDMLVRILMPVTDGKAAVTFYKEGFGFHEVRRINKKNRLITSGIVDNLSAELDFGDYVLAIYEGPFKNNPEGIRGFRFLTTSRPDKFVARAVGAGAVLEGKVVRGKMGLVARIKDPFGFVWQICTDVHEPLISGPFLPNKK</sequence>
<accession>A0A8K0DXI7</accession>
<reference evidence="2" key="1">
    <citation type="submission" date="2020-03" db="EMBL/GenBank/DDBJ databases">
        <title>A high-quality chromosome-level genome assembly of a woody plant with both climbing and erect habits, Rhamnella rubrinervis.</title>
        <authorList>
            <person name="Lu Z."/>
            <person name="Yang Y."/>
            <person name="Zhu X."/>
            <person name="Sun Y."/>
        </authorList>
    </citation>
    <scope>NUCLEOTIDE SEQUENCE</scope>
    <source>
        <strain evidence="2">BYM</strain>
        <tissue evidence="2">Leaf</tissue>
    </source>
</reference>